<gene>
    <name evidence="2" type="ORF">BACCOPRO_01188</name>
</gene>
<comment type="caution">
    <text evidence="2">The sequence shown here is derived from an EMBL/GenBank/DDBJ whole genome shotgun (WGS) entry which is preliminary data.</text>
</comment>
<dbReference type="EMBL" id="ACBW01000093">
    <property type="protein sequence ID" value="EEF75697.1"/>
    <property type="molecule type" value="Genomic_DNA"/>
</dbReference>
<keyword evidence="3" id="KW-1185">Reference proteome</keyword>
<dbReference type="STRING" id="547042.BACCOPRO_01188"/>
<name>S0F7J4_9BACT</name>
<accession>S0F7J4</accession>
<feature type="chain" id="PRO_5004496820" description="DUF4890 domain-containing protein" evidence="1">
    <location>
        <begin position="32"/>
        <end position="183"/>
    </location>
</feature>
<evidence type="ECO:0000313" key="2">
    <source>
        <dbReference type="EMBL" id="EEF75697.1"/>
    </source>
</evidence>
<dbReference type="AlphaFoldDB" id="S0F7J4"/>
<evidence type="ECO:0000256" key="1">
    <source>
        <dbReference type="SAM" id="SignalP"/>
    </source>
</evidence>
<organism evidence="2 3">
    <name type="scientific">Phocaeicola coprophilus DSM 18228 = JCM 13818</name>
    <dbReference type="NCBI Taxonomy" id="547042"/>
    <lineage>
        <taxon>Bacteria</taxon>
        <taxon>Pseudomonadati</taxon>
        <taxon>Bacteroidota</taxon>
        <taxon>Bacteroidia</taxon>
        <taxon>Bacteroidales</taxon>
        <taxon>Bacteroidaceae</taxon>
        <taxon>Phocaeicola</taxon>
    </lineage>
</organism>
<proteinExistence type="predicted"/>
<dbReference type="eggNOG" id="ENOG5032192">
    <property type="taxonomic scope" value="Bacteria"/>
</dbReference>
<dbReference type="PROSITE" id="PS51257">
    <property type="entry name" value="PROKAR_LIPOPROTEIN"/>
    <property type="match status" value="1"/>
</dbReference>
<evidence type="ECO:0000313" key="3">
    <source>
        <dbReference type="Proteomes" id="UP000014073"/>
    </source>
</evidence>
<feature type="signal peptide" evidence="1">
    <location>
        <begin position="1"/>
        <end position="31"/>
    </location>
</feature>
<sequence>MYFKMEMTMKTNRLFITVMMAAIFSCGNMLAQNAQAPNQKKKLTPEQRQEMQINRMQKSLMLDDETAAKFAPLYKEYLEALKACRTEMKQEKPQQRKAERTDAEIKKQLEERLAKQKKVVETKQTYLAKFEKILNARQLEKLFAAPRHNKHMQAGPCTPQCNKKPMRGNGCPLQHQPGECCPR</sequence>
<keyword evidence="1" id="KW-0732">Signal</keyword>
<evidence type="ECO:0008006" key="4">
    <source>
        <dbReference type="Google" id="ProtNLM"/>
    </source>
</evidence>
<dbReference type="Proteomes" id="UP000014073">
    <property type="component" value="Unassembled WGS sequence"/>
</dbReference>
<dbReference type="HOGENOM" id="CLU_1552196_0_0_10"/>
<protein>
    <recommendedName>
        <fullName evidence="4">DUF4890 domain-containing protein</fullName>
    </recommendedName>
</protein>
<reference evidence="2 3" key="1">
    <citation type="submission" date="2008-12" db="EMBL/GenBank/DDBJ databases">
        <authorList>
            <person name="Fulton L."/>
            <person name="Clifton S."/>
            <person name="Fulton B."/>
            <person name="Xu J."/>
            <person name="Minx P."/>
            <person name="Pepin K.H."/>
            <person name="Johnson M."/>
            <person name="Bhonagiri V."/>
            <person name="Nash W.E."/>
            <person name="Mardis E.R."/>
            <person name="Wilson R.K."/>
        </authorList>
    </citation>
    <scope>NUCLEOTIDE SEQUENCE [LARGE SCALE GENOMIC DNA]</scope>
    <source>
        <strain evidence="2 3">DSM 18228</strain>
    </source>
</reference>